<proteinExistence type="predicted"/>
<sequence length="96" mass="11188">MKTENSVGPQIVNDERNQLMINESTTYDQEYLIDTNYKSFDIDEIFAELDREPPLLHSQQLPEMLKAKKSLVLIKLKDQWKQPPAIRVILSIIAMN</sequence>
<keyword evidence="2" id="KW-1185">Reference proteome</keyword>
<evidence type="ECO:0000313" key="1">
    <source>
        <dbReference type="EMBL" id="PQQ03298.1"/>
    </source>
</evidence>
<gene>
    <name evidence="1" type="ORF">Pyn_06787</name>
</gene>
<organism evidence="1 2">
    <name type="scientific">Prunus yedoensis var. nudiflora</name>
    <dbReference type="NCBI Taxonomy" id="2094558"/>
    <lineage>
        <taxon>Eukaryota</taxon>
        <taxon>Viridiplantae</taxon>
        <taxon>Streptophyta</taxon>
        <taxon>Embryophyta</taxon>
        <taxon>Tracheophyta</taxon>
        <taxon>Spermatophyta</taxon>
        <taxon>Magnoliopsida</taxon>
        <taxon>eudicotyledons</taxon>
        <taxon>Gunneridae</taxon>
        <taxon>Pentapetalae</taxon>
        <taxon>rosids</taxon>
        <taxon>fabids</taxon>
        <taxon>Rosales</taxon>
        <taxon>Rosaceae</taxon>
        <taxon>Amygdaloideae</taxon>
        <taxon>Amygdaleae</taxon>
        <taxon>Prunus</taxon>
    </lineage>
</organism>
<accession>A0A314YFV8</accession>
<reference evidence="1 2" key="1">
    <citation type="submission" date="2018-02" db="EMBL/GenBank/DDBJ databases">
        <title>Draft genome of wild Prunus yedoensis var. nudiflora.</title>
        <authorList>
            <person name="Baek S."/>
            <person name="Kim J.-H."/>
            <person name="Choi K."/>
            <person name="Kim G.-B."/>
            <person name="Cho A."/>
            <person name="Jang H."/>
            <person name="Shin C.-H."/>
            <person name="Yu H.-J."/>
            <person name="Mun J.-H."/>
        </authorList>
    </citation>
    <scope>NUCLEOTIDE SEQUENCE [LARGE SCALE GENOMIC DNA]</scope>
    <source>
        <strain evidence="2">cv. Jeju island</strain>
        <tissue evidence="1">Leaf</tissue>
    </source>
</reference>
<name>A0A314YFV8_PRUYE</name>
<dbReference type="Proteomes" id="UP000250321">
    <property type="component" value="Unassembled WGS sequence"/>
</dbReference>
<protein>
    <submittedName>
        <fullName evidence="1">NAC transcription factor 29-like</fullName>
    </submittedName>
</protein>
<evidence type="ECO:0000313" key="2">
    <source>
        <dbReference type="Proteomes" id="UP000250321"/>
    </source>
</evidence>
<comment type="caution">
    <text evidence="1">The sequence shown here is derived from an EMBL/GenBank/DDBJ whole genome shotgun (WGS) entry which is preliminary data.</text>
</comment>
<dbReference type="EMBL" id="PJQY01001358">
    <property type="protein sequence ID" value="PQQ03298.1"/>
    <property type="molecule type" value="Genomic_DNA"/>
</dbReference>
<dbReference type="AlphaFoldDB" id="A0A314YFV8"/>